<dbReference type="GO" id="GO:0035556">
    <property type="term" value="P:intracellular signal transduction"/>
    <property type="evidence" value="ECO:0007669"/>
    <property type="project" value="InterPro"/>
</dbReference>
<evidence type="ECO:0000256" key="2">
    <source>
        <dbReference type="ARBA" id="ARBA00004496"/>
    </source>
</evidence>
<organism evidence="8 9">
    <name type="scientific">Cirrhinus molitorella</name>
    <name type="common">mud carp</name>
    <dbReference type="NCBI Taxonomy" id="172907"/>
    <lineage>
        <taxon>Eukaryota</taxon>
        <taxon>Metazoa</taxon>
        <taxon>Chordata</taxon>
        <taxon>Craniata</taxon>
        <taxon>Vertebrata</taxon>
        <taxon>Euteleostomi</taxon>
        <taxon>Actinopterygii</taxon>
        <taxon>Neopterygii</taxon>
        <taxon>Teleostei</taxon>
        <taxon>Ostariophysi</taxon>
        <taxon>Cypriniformes</taxon>
        <taxon>Cyprinidae</taxon>
        <taxon>Labeoninae</taxon>
        <taxon>Labeonini</taxon>
        <taxon>Cirrhinus</taxon>
    </lineage>
</organism>
<evidence type="ECO:0000256" key="5">
    <source>
        <dbReference type="ARBA" id="ARBA00023273"/>
    </source>
</evidence>
<proteinExistence type="predicted"/>
<evidence type="ECO:0000256" key="4">
    <source>
        <dbReference type="ARBA" id="ARBA00022737"/>
    </source>
</evidence>
<comment type="caution">
    <text evidence="8">The sequence shown here is derived from an EMBL/GenBank/DDBJ whole genome shotgun (WGS) entry which is preliminary data.</text>
</comment>
<keyword evidence="3" id="KW-0963">Cytoplasm</keyword>
<keyword evidence="9" id="KW-1185">Reference proteome</keyword>
<sequence length="279" mass="30817">MRETPVVRKAFPQAQSTCSGHTQMTSRPLHITEPTASKRVCFYKSGDSQFSGLPVVINSRTFKTFDALLDSLSKRVPLPFGVRTITTPHGHTAVQSLDQLHHGHSYICSDRRTVKPIDFERACRKLPPWYHARPVSARGLAWHTHSSAQHGTCSGRRNEHAILLHTPKRLVLFLNGEPEVKHTLTLQRRTTYSFEALLDHISEVMHFPVLKLHTPDGRRTAETGYDSGRAAMTAILTGDSGVMAAILTGDSGAALAGPGLTSVTLLERSEQALERMQQA</sequence>
<dbReference type="GO" id="GO:0043005">
    <property type="term" value="C:neuron projection"/>
    <property type="evidence" value="ECO:0007669"/>
    <property type="project" value="UniProtKB-ARBA"/>
</dbReference>
<comment type="subcellular location">
    <subcellularLocation>
        <location evidence="1">Cell projection</location>
    </subcellularLocation>
    <subcellularLocation>
        <location evidence="2">Cytoplasm</location>
    </subcellularLocation>
</comment>
<evidence type="ECO:0000313" key="9">
    <source>
        <dbReference type="Proteomes" id="UP001187343"/>
    </source>
</evidence>
<dbReference type="Pfam" id="PF03607">
    <property type="entry name" value="DCX"/>
    <property type="match status" value="2"/>
</dbReference>
<evidence type="ECO:0000259" key="7">
    <source>
        <dbReference type="PROSITE" id="PS50309"/>
    </source>
</evidence>
<feature type="compositionally biased region" description="Polar residues" evidence="6">
    <location>
        <begin position="13"/>
        <end position="26"/>
    </location>
</feature>
<dbReference type="GO" id="GO:0005930">
    <property type="term" value="C:axoneme"/>
    <property type="evidence" value="ECO:0007669"/>
    <property type="project" value="TreeGrafter"/>
</dbReference>
<feature type="domain" description="Doublecortin" evidence="7">
    <location>
        <begin position="38"/>
        <end position="120"/>
    </location>
</feature>
<accession>A0AA88TY34</accession>
<dbReference type="InterPro" id="IPR003533">
    <property type="entry name" value="Doublecortin_dom"/>
</dbReference>
<evidence type="ECO:0000256" key="6">
    <source>
        <dbReference type="SAM" id="MobiDB-lite"/>
    </source>
</evidence>
<dbReference type="SMART" id="SM00537">
    <property type="entry name" value="DCX"/>
    <property type="match status" value="2"/>
</dbReference>
<evidence type="ECO:0000256" key="3">
    <source>
        <dbReference type="ARBA" id="ARBA00022490"/>
    </source>
</evidence>
<evidence type="ECO:0000313" key="8">
    <source>
        <dbReference type="EMBL" id="KAK2914214.1"/>
    </source>
</evidence>
<dbReference type="Proteomes" id="UP001187343">
    <property type="component" value="Unassembled WGS sequence"/>
</dbReference>
<keyword evidence="4" id="KW-0677">Repeat</keyword>
<dbReference type="GO" id="GO:0042461">
    <property type="term" value="P:photoreceptor cell development"/>
    <property type="evidence" value="ECO:0007669"/>
    <property type="project" value="TreeGrafter"/>
</dbReference>
<feature type="domain" description="Doublecortin" evidence="7">
    <location>
        <begin position="168"/>
        <end position="219"/>
    </location>
</feature>
<keyword evidence="5" id="KW-0966">Cell projection</keyword>
<dbReference type="PANTHER" id="PTHR23005:SF4">
    <property type="entry name" value="OXYGEN-REGULATED PROTEIN 1"/>
    <property type="match status" value="1"/>
</dbReference>
<dbReference type="FunFam" id="3.10.20.230:FF:000006">
    <property type="entry name" value="Oxygen-regulated protein 1"/>
    <property type="match status" value="1"/>
</dbReference>
<dbReference type="Gene3D" id="3.10.20.230">
    <property type="entry name" value="Doublecortin domain"/>
    <property type="match status" value="2"/>
</dbReference>
<gene>
    <name evidence="8" type="ORF">Q8A67_002613</name>
</gene>
<dbReference type="GO" id="GO:0035082">
    <property type="term" value="P:axoneme assembly"/>
    <property type="evidence" value="ECO:0007669"/>
    <property type="project" value="TreeGrafter"/>
</dbReference>
<dbReference type="SUPFAM" id="SSF89837">
    <property type="entry name" value="Doublecortin (DC)"/>
    <property type="match status" value="2"/>
</dbReference>
<reference evidence="8" key="1">
    <citation type="submission" date="2023-08" db="EMBL/GenBank/DDBJ databases">
        <title>Chromosome-level Genome Assembly of mud carp (Cirrhinus molitorella).</title>
        <authorList>
            <person name="Liu H."/>
        </authorList>
    </citation>
    <scope>NUCLEOTIDE SEQUENCE</scope>
    <source>
        <strain evidence="8">Prfri</strain>
        <tissue evidence="8">Muscle</tissue>
    </source>
</reference>
<dbReference type="EMBL" id="JAUYZG010000002">
    <property type="protein sequence ID" value="KAK2914214.1"/>
    <property type="molecule type" value="Genomic_DNA"/>
</dbReference>
<name>A0AA88TY34_9TELE</name>
<dbReference type="InterPro" id="IPR036572">
    <property type="entry name" value="Doublecortin_dom_sf"/>
</dbReference>
<protein>
    <recommendedName>
        <fullName evidence="7">Doublecortin domain-containing protein</fullName>
    </recommendedName>
</protein>
<dbReference type="AlphaFoldDB" id="A0AA88TY34"/>
<dbReference type="GO" id="GO:0060041">
    <property type="term" value="P:retina development in camera-type eye"/>
    <property type="evidence" value="ECO:0007669"/>
    <property type="project" value="TreeGrafter"/>
</dbReference>
<dbReference type="PROSITE" id="PS50309">
    <property type="entry name" value="DC"/>
    <property type="match status" value="2"/>
</dbReference>
<feature type="region of interest" description="Disordered" evidence="6">
    <location>
        <begin position="1"/>
        <end position="26"/>
    </location>
</feature>
<dbReference type="PANTHER" id="PTHR23005">
    <property type="entry name" value="RETINITIS PIGMENTOSA 1 PROTEIN"/>
    <property type="match status" value="1"/>
</dbReference>
<evidence type="ECO:0000256" key="1">
    <source>
        <dbReference type="ARBA" id="ARBA00004316"/>
    </source>
</evidence>